<feature type="transmembrane region" description="Helical" evidence="6">
    <location>
        <begin position="337"/>
        <end position="364"/>
    </location>
</feature>
<sequence>MLQNYFKIAVRNLFRNKVFSFINVAGLALGLSCCMLIALYTKDEVSFDRFQKNKDRLYRVTVSMTGEKESSTTGSTNAIHGPTFREEIPEIEAIVRMQSNSFVTKKGNELLSENVVFVDDNFFSVFSMPLLAGEPKTALAGVNSVVLSEDLAVKYFNTKDALGQTIDFKIGENFEAFTVTGVAKRCPQNSSLQFDALLSFKFQEARGWLDNAWLGFYMNTFVLLHEKANYLSVVPKLDRVFYTKAREELSQQEGFKQRVHFDLQPFLQIHQASEQYELRNGLDHGSKPIYSYILTGIALFILLIACINFVNLTVARSLKRSKEIGIRKVVGSLRKQLIYQFLGESFLLSLVAFLLGIVLTLAVMPTFNELANKQLALSYLLDAGLVSAYVALFLLTALVAGFYPALVLSGFSPVQTLYNRTKLTHKNYLTKGLVVFQFALSVCLLIGTIVIYSQFNYLVNKDLGYNDEQLLSFSMGRGRGGQEKLAVLMQELEAIAGVESVAAFNGHYNGTGAKVDGRELGFGYIGVDDNFLPTLQIPVLQGRNFSQRFPSDPTDAVIVNEAFVKEAGWREPIGQEIDFFWKNQKMKVIGVIKDYHYASLKEKIAPLLLTQDPNYGLRTVFVKLRTGQAEQDVPGAVKAIESTFRKHVPLMPFEYRFEDVTNAKRYEAEAQWRQMITWATILSIFVSCIGLFGLATFSAETRIKEIGIRKVMGASAAAIVALLSKDFVVLVLLAIVIASPVSYYGATLWLENFPYREPIAWWYFAVAASLAIAVALATVGYQSIKAALMNPVKSLRSE</sequence>
<dbReference type="InterPro" id="IPR025857">
    <property type="entry name" value="MacB_PCD"/>
</dbReference>
<evidence type="ECO:0000256" key="5">
    <source>
        <dbReference type="ARBA" id="ARBA00023136"/>
    </source>
</evidence>
<dbReference type="GO" id="GO:0005886">
    <property type="term" value="C:plasma membrane"/>
    <property type="evidence" value="ECO:0007669"/>
    <property type="project" value="UniProtKB-SubCell"/>
</dbReference>
<evidence type="ECO:0000259" key="8">
    <source>
        <dbReference type="Pfam" id="PF12704"/>
    </source>
</evidence>
<dbReference type="Proteomes" id="UP000557307">
    <property type="component" value="Unassembled WGS sequence"/>
</dbReference>
<feature type="domain" description="MacB-like periplasmic core" evidence="8">
    <location>
        <begin position="20"/>
        <end position="229"/>
    </location>
</feature>
<keyword evidence="10" id="KW-1185">Reference proteome</keyword>
<organism evidence="9 10">
    <name type="scientific">Rhabdobacter roseus</name>
    <dbReference type="NCBI Taxonomy" id="1655419"/>
    <lineage>
        <taxon>Bacteria</taxon>
        <taxon>Pseudomonadati</taxon>
        <taxon>Bacteroidota</taxon>
        <taxon>Cytophagia</taxon>
        <taxon>Cytophagales</taxon>
        <taxon>Cytophagaceae</taxon>
        <taxon>Rhabdobacter</taxon>
    </lineage>
</organism>
<gene>
    <name evidence="9" type="ORF">HNQ92_003771</name>
</gene>
<feature type="transmembrane region" description="Helical" evidence="6">
    <location>
        <begin position="675"/>
        <end position="699"/>
    </location>
</feature>
<keyword evidence="2" id="KW-1003">Cell membrane</keyword>
<feature type="transmembrane region" description="Helical" evidence="6">
    <location>
        <begin position="384"/>
        <end position="411"/>
    </location>
</feature>
<evidence type="ECO:0000313" key="10">
    <source>
        <dbReference type="Proteomes" id="UP000557307"/>
    </source>
</evidence>
<proteinExistence type="predicted"/>
<feature type="transmembrane region" description="Helical" evidence="6">
    <location>
        <begin position="759"/>
        <end position="781"/>
    </location>
</feature>
<feature type="domain" description="ABC3 transporter permease C-terminal" evidence="7">
    <location>
        <begin position="297"/>
        <end position="412"/>
    </location>
</feature>
<evidence type="ECO:0000256" key="6">
    <source>
        <dbReference type="SAM" id="Phobius"/>
    </source>
</evidence>
<keyword evidence="5 6" id="KW-0472">Membrane</keyword>
<feature type="transmembrane region" description="Helical" evidence="6">
    <location>
        <begin position="21"/>
        <end position="40"/>
    </location>
</feature>
<feature type="transmembrane region" description="Helical" evidence="6">
    <location>
        <begin position="711"/>
        <end position="739"/>
    </location>
</feature>
<dbReference type="GO" id="GO:0022857">
    <property type="term" value="F:transmembrane transporter activity"/>
    <property type="evidence" value="ECO:0007669"/>
    <property type="project" value="TreeGrafter"/>
</dbReference>
<dbReference type="RefSeq" id="WP_184175955.1">
    <property type="nucleotide sequence ID" value="NZ_JACHGF010000006.1"/>
</dbReference>
<dbReference type="PANTHER" id="PTHR30572:SF18">
    <property type="entry name" value="ABC-TYPE MACROLIDE FAMILY EXPORT SYSTEM PERMEASE COMPONENT 2"/>
    <property type="match status" value="1"/>
</dbReference>
<dbReference type="Pfam" id="PF02687">
    <property type="entry name" value="FtsX"/>
    <property type="match status" value="2"/>
</dbReference>
<evidence type="ECO:0000256" key="4">
    <source>
        <dbReference type="ARBA" id="ARBA00022989"/>
    </source>
</evidence>
<evidence type="ECO:0000256" key="3">
    <source>
        <dbReference type="ARBA" id="ARBA00022692"/>
    </source>
</evidence>
<dbReference type="InterPro" id="IPR050250">
    <property type="entry name" value="Macrolide_Exporter_MacB"/>
</dbReference>
<comment type="subcellular location">
    <subcellularLocation>
        <location evidence="1">Cell membrane</location>
        <topology evidence="1">Multi-pass membrane protein</topology>
    </subcellularLocation>
</comment>
<dbReference type="AlphaFoldDB" id="A0A840TPD0"/>
<feature type="domain" description="ABC3 transporter permease C-terminal" evidence="7">
    <location>
        <begin position="680"/>
        <end position="791"/>
    </location>
</feature>
<evidence type="ECO:0000256" key="1">
    <source>
        <dbReference type="ARBA" id="ARBA00004651"/>
    </source>
</evidence>
<dbReference type="Pfam" id="PF12704">
    <property type="entry name" value="MacB_PCD"/>
    <property type="match status" value="2"/>
</dbReference>
<keyword evidence="3 6" id="KW-0812">Transmembrane</keyword>
<comment type="caution">
    <text evidence="9">The sequence shown here is derived from an EMBL/GenBank/DDBJ whole genome shotgun (WGS) entry which is preliminary data.</text>
</comment>
<keyword evidence="4 6" id="KW-1133">Transmembrane helix</keyword>
<feature type="transmembrane region" description="Helical" evidence="6">
    <location>
        <begin position="432"/>
        <end position="452"/>
    </location>
</feature>
<evidence type="ECO:0000256" key="2">
    <source>
        <dbReference type="ARBA" id="ARBA00022475"/>
    </source>
</evidence>
<dbReference type="EMBL" id="JACHGF010000006">
    <property type="protein sequence ID" value="MBB5285611.1"/>
    <property type="molecule type" value="Genomic_DNA"/>
</dbReference>
<evidence type="ECO:0000259" key="7">
    <source>
        <dbReference type="Pfam" id="PF02687"/>
    </source>
</evidence>
<dbReference type="PROSITE" id="PS51257">
    <property type="entry name" value="PROKAR_LIPOPROTEIN"/>
    <property type="match status" value="1"/>
</dbReference>
<dbReference type="PANTHER" id="PTHR30572">
    <property type="entry name" value="MEMBRANE COMPONENT OF TRANSPORTER-RELATED"/>
    <property type="match status" value="1"/>
</dbReference>
<dbReference type="InterPro" id="IPR003838">
    <property type="entry name" value="ABC3_permease_C"/>
</dbReference>
<protein>
    <submittedName>
        <fullName evidence="9">Putative ABC transport system permease protein</fullName>
    </submittedName>
</protein>
<name>A0A840TPD0_9BACT</name>
<reference evidence="9 10" key="1">
    <citation type="submission" date="2020-08" db="EMBL/GenBank/DDBJ databases">
        <title>Genomic Encyclopedia of Type Strains, Phase IV (KMG-IV): sequencing the most valuable type-strain genomes for metagenomic binning, comparative biology and taxonomic classification.</title>
        <authorList>
            <person name="Goeker M."/>
        </authorList>
    </citation>
    <scope>NUCLEOTIDE SEQUENCE [LARGE SCALE GENOMIC DNA]</scope>
    <source>
        <strain evidence="9 10">DSM 105074</strain>
    </source>
</reference>
<evidence type="ECO:0000313" key="9">
    <source>
        <dbReference type="EMBL" id="MBB5285611.1"/>
    </source>
</evidence>
<feature type="domain" description="MacB-like periplasmic core" evidence="8">
    <location>
        <begin position="439"/>
        <end position="638"/>
    </location>
</feature>
<accession>A0A840TPD0</accession>
<feature type="transmembrane region" description="Helical" evidence="6">
    <location>
        <begin position="289"/>
        <end position="316"/>
    </location>
</feature>